<feature type="chain" id="PRO_5028797992" evidence="1">
    <location>
        <begin position="19"/>
        <end position="150"/>
    </location>
</feature>
<name>A0A7E4VCR1_PANRE</name>
<keyword evidence="2" id="KW-1185">Reference proteome</keyword>
<proteinExistence type="predicted"/>
<protein>
    <submittedName>
        <fullName evidence="3">Secreted protein</fullName>
    </submittedName>
</protein>
<organism evidence="2 3">
    <name type="scientific">Panagrellus redivivus</name>
    <name type="common">Microworm</name>
    <dbReference type="NCBI Taxonomy" id="6233"/>
    <lineage>
        <taxon>Eukaryota</taxon>
        <taxon>Metazoa</taxon>
        <taxon>Ecdysozoa</taxon>
        <taxon>Nematoda</taxon>
        <taxon>Chromadorea</taxon>
        <taxon>Rhabditida</taxon>
        <taxon>Tylenchina</taxon>
        <taxon>Panagrolaimomorpha</taxon>
        <taxon>Panagrolaimoidea</taxon>
        <taxon>Panagrolaimidae</taxon>
        <taxon>Panagrellus</taxon>
    </lineage>
</organism>
<evidence type="ECO:0000313" key="2">
    <source>
        <dbReference type="Proteomes" id="UP000492821"/>
    </source>
</evidence>
<feature type="signal peptide" evidence="1">
    <location>
        <begin position="1"/>
        <end position="18"/>
    </location>
</feature>
<dbReference type="WBParaSite" id="Pan_g18886.t1">
    <property type="protein sequence ID" value="Pan_g18886.t1"/>
    <property type="gene ID" value="Pan_g18886"/>
</dbReference>
<dbReference type="Proteomes" id="UP000492821">
    <property type="component" value="Unassembled WGS sequence"/>
</dbReference>
<evidence type="ECO:0000313" key="3">
    <source>
        <dbReference type="WBParaSite" id="Pan_g18886.t1"/>
    </source>
</evidence>
<sequence length="150" mass="16743">MNGYHCIVFVVMATAVVGTVTLAADEVEDVVTVLPNEQPSVTDKGDASLPWYGQRPNFGNNGINQNGLGLGNQWRERQRQFGNVNQASAGFTFPNQVNRFGGYGYPNLNNQYNQYNPFNTNLAYPAFQDPRAAYYNGLNNQYGQNFRQFG</sequence>
<reference evidence="3" key="2">
    <citation type="submission" date="2020-10" db="UniProtKB">
        <authorList>
            <consortium name="WormBaseParasite"/>
        </authorList>
    </citation>
    <scope>IDENTIFICATION</scope>
</reference>
<dbReference type="AlphaFoldDB" id="A0A7E4VCR1"/>
<evidence type="ECO:0000256" key="1">
    <source>
        <dbReference type="SAM" id="SignalP"/>
    </source>
</evidence>
<reference evidence="2" key="1">
    <citation type="journal article" date="2013" name="Genetics">
        <title>The draft genome and transcriptome of Panagrellus redivivus are shaped by the harsh demands of a free-living lifestyle.</title>
        <authorList>
            <person name="Srinivasan J."/>
            <person name="Dillman A.R."/>
            <person name="Macchietto M.G."/>
            <person name="Heikkinen L."/>
            <person name="Lakso M."/>
            <person name="Fracchia K.M."/>
            <person name="Antoshechkin I."/>
            <person name="Mortazavi A."/>
            <person name="Wong G."/>
            <person name="Sternberg P.W."/>
        </authorList>
    </citation>
    <scope>NUCLEOTIDE SEQUENCE [LARGE SCALE GENOMIC DNA]</scope>
    <source>
        <strain evidence="2">MT8872</strain>
    </source>
</reference>
<accession>A0A7E4VCR1</accession>
<keyword evidence="1" id="KW-0732">Signal</keyword>